<evidence type="ECO:0000313" key="2">
    <source>
        <dbReference type="EMBL" id="RDX48074.1"/>
    </source>
</evidence>
<keyword evidence="1" id="KW-1133">Transmembrane helix</keyword>
<feature type="transmembrane region" description="Helical" evidence="1">
    <location>
        <begin position="29"/>
        <end position="51"/>
    </location>
</feature>
<reference evidence="2 3" key="1">
    <citation type="journal article" date="2018" name="Biotechnol. Biofuels">
        <title>Integrative visual omics of the white-rot fungus Polyporus brumalis exposes the biotechnological potential of its oxidative enzymes for delignifying raw plant biomass.</title>
        <authorList>
            <person name="Miyauchi S."/>
            <person name="Rancon A."/>
            <person name="Drula E."/>
            <person name="Hage H."/>
            <person name="Chaduli D."/>
            <person name="Favel A."/>
            <person name="Grisel S."/>
            <person name="Henrissat B."/>
            <person name="Herpoel-Gimbert I."/>
            <person name="Ruiz-Duenas F.J."/>
            <person name="Chevret D."/>
            <person name="Hainaut M."/>
            <person name="Lin J."/>
            <person name="Wang M."/>
            <person name="Pangilinan J."/>
            <person name="Lipzen A."/>
            <person name="Lesage-Meessen L."/>
            <person name="Navarro D."/>
            <person name="Riley R."/>
            <person name="Grigoriev I.V."/>
            <person name="Zhou S."/>
            <person name="Raouche S."/>
            <person name="Rosso M.N."/>
        </authorList>
    </citation>
    <scope>NUCLEOTIDE SEQUENCE [LARGE SCALE GENOMIC DNA]</scope>
    <source>
        <strain evidence="2 3">BRFM 1820</strain>
    </source>
</reference>
<evidence type="ECO:0000313" key="3">
    <source>
        <dbReference type="Proteomes" id="UP000256964"/>
    </source>
</evidence>
<sequence>MSPTPLSPLTVLTSLETTTPATVFTLPTIIALVLLALLTMFLLGALLAFAFRHRHRQPGAPSGTERCDDTFLDLEAGGKKSPFFEVVDTGARSSPSVWTGFTGSRPRITEPEQTWPVHTVSRQSCSKAPSHRQLLKALTFWRVENKRESSTLDDLLRTKELLDVESQAHARSWPQTWRRFLSLFRRELPPIVIHPCDGSPAFLYAEDLDSTPALQRARSLLGRCEAIAFSPVDYDFEVASSESHPAAQSSFMVLSDSSGFSSEEGDAPHFEALVRPSTPLGMAPADEPARSFVGVSISDATDLRTYRAPSTYRPILVGVPKVDLGFDVVPSFTIDPVATSSALSSNIVLEDDTSAPSNSSSESSVTDIISILEDISTESFESSDSLSLKTSFSDDSMALPPSRKGFSRASHRTTKRVSLQSSDLDLDLSAEEAFSRSTYYGVLGEYHVRRVRDSVAAGDTL</sequence>
<keyword evidence="3" id="KW-1185">Reference proteome</keyword>
<keyword evidence="1" id="KW-0812">Transmembrane</keyword>
<proteinExistence type="predicted"/>
<name>A0A371D698_9APHY</name>
<dbReference type="EMBL" id="KZ857414">
    <property type="protein sequence ID" value="RDX48074.1"/>
    <property type="molecule type" value="Genomic_DNA"/>
</dbReference>
<organism evidence="2 3">
    <name type="scientific">Lentinus brumalis</name>
    <dbReference type="NCBI Taxonomy" id="2498619"/>
    <lineage>
        <taxon>Eukaryota</taxon>
        <taxon>Fungi</taxon>
        <taxon>Dikarya</taxon>
        <taxon>Basidiomycota</taxon>
        <taxon>Agaricomycotina</taxon>
        <taxon>Agaricomycetes</taxon>
        <taxon>Polyporales</taxon>
        <taxon>Polyporaceae</taxon>
        <taxon>Lentinus</taxon>
    </lineage>
</organism>
<dbReference type="AlphaFoldDB" id="A0A371D698"/>
<dbReference type="OrthoDB" id="2758348at2759"/>
<evidence type="ECO:0000256" key="1">
    <source>
        <dbReference type="SAM" id="Phobius"/>
    </source>
</evidence>
<accession>A0A371D698</accession>
<keyword evidence="1" id="KW-0472">Membrane</keyword>
<dbReference type="Proteomes" id="UP000256964">
    <property type="component" value="Unassembled WGS sequence"/>
</dbReference>
<protein>
    <submittedName>
        <fullName evidence="2">Uncharacterized protein</fullName>
    </submittedName>
</protein>
<gene>
    <name evidence="2" type="ORF">OH76DRAFT_697077</name>
</gene>